<proteinExistence type="predicted"/>
<dbReference type="GO" id="GO:0016829">
    <property type="term" value="F:lyase activity"/>
    <property type="evidence" value="ECO:0007669"/>
    <property type="project" value="UniProtKB-KW"/>
</dbReference>
<evidence type="ECO:0000313" key="3">
    <source>
        <dbReference type="Proteomes" id="UP001328107"/>
    </source>
</evidence>
<feature type="non-terminal residue" evidence="2">
    <location>
        <position position="150"/>
    </location>
</feature>
<keyword evidence="1" id="KW-0456">Lyase</keyword>
<evidence type="ECO:0000256" key="1">
    <source>
        <dbReference type="ARBA" id="ARBA00023239"/>
    </source>
</evidence>
<dbReference type="EMBL" id="BTRK01000003">
    <property type="protein sequence ID" value="GMR44259.1"/>
    <property type="molecule type" value="Genomic_DNA"/>
</dbReference>
<sequence length="150" mass="16467">AAIFGEKLPKFVIYGESVQAAHALCAQADPGKCLVSNAVRTSVTKTLDSVYVFSSRGCVEAGSRKIIAHDLERHARLSSAQLAGRKNKMTYRASITAQEIEQWESHCQLADQAGQIQVVRADSKHIAARFISQSWKSLRMLSNRSNDSGF</sequence>
<accession>A0AAN4ZQN3</accession>
<dbReference type="Proteomes" id="UP001328107">
    <property type="component" value="Unassembled WGS sequence"/>
</dbReference>
<protein>
    <submittedName>
        <fullName evidence="2">Uncharacterized protein</fullName>
    </submittedName>
</protein>
<name>A0AAN4ZQN3_9BILA</name>
<comment type="caution">
    <text evidence="2">The sequence shown here is derived from an EMBL/GenBank/DDBJ whole genome shotgun (WGS) entry which is preliminary data.</text>
</comment>
<keyword evidence="3" id="KW-1185">Reference proteome</keyword>
<dbReference type="SUPFAM" id="SSF55073">
    <property type="entry name" value="Nucleotide cyclase"/>
    <property type="match status" value="1"/>
</dbReference>
<dbReference type="InterPro" id="IPR029787">
    <property type="entry name" value="Nucleotide_cyclase"/>
</dbReference>
<feature type="non-terminal residue" evidence="2">
    <location>
        <position position="1"/>
    </location>
</feature>
<gene>
    <name evidence="2" type="ORF">PMAYCL1PPCAC_14454</name>
</gene>
<dbReference type="AlphaFoldDB" id="A0AAN4ZQN3"/>
<reference evidence="3" key="1">
    <citation type="submission" date="2022-10" db="EMBL/GenBank/DDBJ databases">
        <title>Genome assembly of Pristionchus species.</title>
        <authorList>
            <person name="Yoshida K."/>
            <person name="Sommer R.J."/>
        </authorList>
    </citation>
    <scope>NUCLEOTIDE SEQUENCE [LARGE SCALE GENOMIC DNA]</scope>
    <source>
        <strain evidence="3">RS5460</strain>
    </source>
</reference>
<evidence type="ECO:0000313" key="2">
    <source>
        <dbReference type="EMBL" id="GMR44259.1"/>
    </source>
</evidence>
<organism evidence="2 3">
    <name type="scientific">Pristionchus mayeri</name>
    <dbReference type="NCBI Taxonomy" id="1317129"/>
    <lineage>
        <taxon>Eukaryota</taxon>
        <taxon>Metazoa</taxon>
        <taxon>Ecdysozoa</taxon>
        <taxon>Nematoda</taxon>
        <taxon>Chromadorea</taxon>
        <taxon>Rhabditida</taxon>
        <taxon>Rhabditina</taxon>
        <taxon>Diplogasteromorpha</taxon>
        <taxon>Diplogasteroidea</taxon>
        <taxon>Neodiplogasteridae</taxon>
        <taxon>Pristionchus</taxon>
    </lineage>
</organism>